<comment type="caution">
    <text evidence="9">The sequence shown here is derived from an EMBL/GenBank/DDBJ whole genome shotgun (WGS) entry which is preliminary data.</text>
</comment>
<keyword evidence="4" id="KW-0997">Cell inner membrane</keyword>
<organism evidence="9 10">
    <name type="scientific">Variimorphobacter saccharofermentans</name>
    <dbReference type="NCBI Taxonomy" id="2755051"/>
    <lineage>
        <taxon>Bacteria</taxon>
        <taxon>Bacillati</taxon>
        <taxon>Bacillota</taxon>
        <taxon>Clostridia</taxon>
        <taxon>Lachnospirales</taxon>
        <taxon>Lachnospiraceae</taxon>
        <taxon>Variimorphobacter</taxon>
    </lineage>
</organism>
<feature type="transmembrane region" description="Helical" evidence="8">
    <location>
        <begin position="223"/>
        <end position="243"/>
    </location>
</feature>
<dbReference type="Proteomes" id="UP000574276">
    <property type="component" value="Unassembled WGS sequence"/>
</dbReference>
<keyword evidence="6 8" id="KW-1133">Transmembrane helix</keyword>
<evidence type="ECO:0000256" key="1">
    <source>
        <dbReference type="ARBA" id="ARBA00004651"/>
    </source>
</evidence>
<gene>
    <name evidence="9" type="primary">rbsC</name>
    <name evidence="9" type="ORF">H0486_04455</name>
</gene>
<evidence type="ECO:0000256" key="2">
    <source>
        <dbReference type="ARBA" id="ARBA00022448"/>
    </source>
</evidence>
<evidence type="ECO:0000256" key="4">
    <source>
        <dbReference type="ARBA" id="ARBA00022519"/>
    </source>
</evidence>
<evidence type="ECO:0000256" key="5">
    <source>
        <dbReference type="ARBA" id="ARBA00022692"/>
    </source>
</evidence>
<dbReference type="PANTHER" id="PTHR32196">
    <property type="entry name" value="ABC TRANSPORTER PERMEASE PROTEIN YPHD-RELATED-RELATED"/>
    <property type="match status" value="1"/>
</dbReference>
<keyword evidence="5 8" id="KW-0812">Transmembrane</keyword>
<name>A0A839JWR7_9FIRM</name>
<dbReference type="Pfam" id="PF02653">
    <property type="entry name" value="BPD_transp_2"/>
    <property type="match status" value="1"/>
</dbReference>
<comment type="subcellular location">
    <subcellularLocation>
        <location evidence="1">Cell membrane</location>
        <topology evidence="1">Multi-pass membrane protein</topology>
    </subcellularLocation>
</comment>
<feature type="transmembrane region" description="Helical" evidence="8">
    <location>
        <begin position="30"/>
        <end position="52"/>
    </location>
</feature>
<evidence type="ECO:0000256" key="7">
    <source>
        <dbReference type="ARBA" id="ARBA00023136"/>
    </source>
</evidence>
<dbReference type="PANTHER" id="PTHR32196:SF21">
    <property type="entry name" value="ABC TRANSPORTER PERMEASE PROTEIN YPHD-RELATED"/>
    <property type="match status" value="1"/>
</dbReference>
<dbReference type="GO" id="GO:0022857">
    <property type="term" value="F:transmembrane transporter activity"/>
    <property type="evidence" value="ECO:0007669"/>
    <property type="project" value="InterPro"/>
</dbReference>
<dbReference type="GO" id="GO:0005886">
    <property type="term" value="C:plasma membrane"/>
    <property type="evidence" value="ECO:0007669"/>
    <property type="project" value="UniProtKB-SubCell"/>
</dbReference>
<dbReference type="EMBL" id="JACEGA010000001">
    <property type="protein sequence ID" value="MBB2182125.1"/>
    <property type="molecule type" value="Genomic_DNA"/>
</dbReference>
<dbReference type="AlphaFoldDB" id="A0A839JWR7"/>
<dbReference type="CDD" id="cd06579">
    <property type="entry name" value="TM_PBP1_transp_AraH_like"/>
    <property type="match status" value="1"/>
</dbReference>
<sequence>MSGYDMTGGLATTSKKNIVGNSLGFIKNNFVVIAFIALIIFGSIASPAFLTVSNIKTVLLQNSIYAICALGMLFIVITGGIDLAVGSYVVVAVCFTAGFIQEGRGWLAIILVAVMSIVFGLISGVLVAYAKVAPFIATLAMMTILKGIAYIYQVGQNRRIDGTFWPEFIQGNILGIPSPVFILFIVYIIVVFMLKKTKFGRGIYAIGGNSETARLAGINVKKYLVITYSLGGLLFGMAGMILAGRLSMGTATVGDGYELDAIAAVVVGGATLSGGVGSPTKTLIGAFLIGALGNIMNLVGIASYPQMIIKGIIIVAAVLMNRDN</sequence>
<feature type="transmembrane region" description="Helical" evidence="8">
    <location>
        <begin position="64"/>
        <end position="85"/>
    </location>
</feature>
<proteinExistence type="predicted"/>
<feature type="transmembrane region" description="Helical" evidence="8">
    <location>
        <begin position="135"/>
        <end position="153"/>
    </location>
</feature>
<keyword evidence="3" id="KW-1003">Cell membrane</keyword>
<feature type="transmembrane region" description="Helical" evidence="8">
    <location>
        <begin position="173"/>
        <end position="194"/>
    </location>
</feature>
<protein>
    <submittedName>
        <fullName evidence="9">Ribose ABC transporter permease</fullName>
    </submittedName>
</protein>
<dbReference type="InterPro" id="IPR001851">
    <property type="entry name" value="ABC_transp_permease"/>
</dbReference>
<feature type="transmembrane region" description="Helical" evidence="8">
    <location>
        <begin position="283"/>
        <end position="304"/>
    </location>
</feature>
<evidence type="ECO:0000313" key="10">
    <source>
        <dbReference type="Proteomes" id="UP000574276"/>
    </source>
</evidence>
<evidence type="ECO:0000256" key="3">
    <source>
        <dbReference type="ARBA" id="ARBA00022475"/>
    </source>
</evidence>
<keyword evidence="7 8" id="KW-0472">Membrane</keyword>
<keyword evidence="10" id="KW-1185">Reference proteome</keyword>
<keyword evidence="2" id="KW-0813">Transport</keyword>
<evidence type="ECO:0000256" key="8">
    <source>
        <dbReference type="SAM" id="Phobius"/>
    </source>
</evidence>
<feature type="transmembrane region" description="Helical" evidence="8">
    <location>
        <begin position="105"/>
        <end position="128"/>
    </location>
</feature>
<reference evidence="9 10" key="1">
    <citation type="submission" date="2020-07" db="EMBL/GenBank/DDBJ databases">
        <title>Characterization and genome sequencing of isolate MD1, a novel member within the family Lachnospiraceae.</title>
        <authorList>
            <person name="Rettenmaier R."/>
            <person name="Di Bello L."/>
            <person name="Zinser C."/>
            <person name="Scheitz K."/>
            <person name="Liebl W."/>
            <person name="Zverlov V."/>
        </authorList>
    </citation>
    <scope>NUCLEOTIDE SEQUENCE [LARGE SCALE GENOMIC DNA]</scope>
    <source>
        <strain evidence="9 10">MD1</strain>
    </source>
</reference>
<evidence type="ECO:0000313" key="9">
    <source>
        <dbReference type="EMBL" id="MBB2182125.1"/>
    </source>
</evidence>
<evidence type="ECO:0000256" key="6">
    <source>
        <dbReference type="ARBA" id="ARBA00022989"/>
    </source>
</evidence>
<accession>A0A839JWR7</accession>
<dbReference type="RefSeq" id="WP_228351854.1">
    <property type="nucleotide sequence ID" value="NZ_JACEGA010000001.1"/>
</dbReference>